<sequence length="346" mass="37780">MDSGGGGGGGSKSMGKRGAPARKAKTGARRSGGLQAPPMDDHYGFRTHIFLSPSYNSDPDDYFGTSGISGGILDGTAGYDSARRGSAFAQDPRKPSVRPDYFSPEVSFTPENSGYAARTSKPISLHPVPKAEFNELKTLDKDCFIIPVASVDRFLPAGVPMPLIESKQSQLSVVEVDDPKLCVLIHLMTQMEPIEPILESPLSLPLVKQRTTAADLLTEVGASRTAMEGMLLSNLEKNGEFPFIAYYLINKAQTDPGEFFHNCRAASLRKFDPKNTRYTAVHTFDLFNEVATIARPPLDPTSKRPRSPATGFIVSVYKVFEGDDGEKFEKNWLYWTGRSPGTPLLH</sequence>
<feature type="compositionally biased region" description="Basic residues" evidence="1">
    <location>
        <begin position="19"/>
        <end position="28"/>
    </location>
</feature>
<dbReference type="AlphaFoldDB" id="A0A8S9X730"/>
<name>A0A8S9X730_APOLU</name>
<gene>
    <name evidence="3" type="ORF">GE061_018935</name>
</gene>
<keyword evidence="4" id="KW-1185">Reference proteome</keyword>
<evidence type="ECO:0000313" key="4">
    <source>
        <dbReference type="Proteomes" id="UP000466442"/>
    </source>
</evidence>
<evidence type="ECO:0000256" key="1">
    <source>
        <dbReference type="SAM" id="MobiDB-lite"/>
    </source>
</evidence>
<protein>
    <recommendedName>
        <fullName evidence="2">DUF7153 domain-containing protein</fullName>
    </recommendedName>
</protein>
<comment type="caution">
    <text evidence="3">The sequence shown here is derived from an EMBL/GenBank/DDBJ whole genome shotgun (WGS) entry which is preliminary data.</text>
</comment>
<proteinExistence type="predicted"/>
<feature type="compositionally biased region" description="Gly residues" evidence="1">
    <location>
        <begin position="1"/>
        <end position="12"/>
    </location>
</feature>
<dbReference type="OrthoDB" id="6060890at2759"/>
<evidence type="ECO:0000259" key="2">
    <source>
        <dbReference type="Pfam" id="PF23672"/>
    </source>
</evidence>
<organism evidence="3 4">
    <name type="scientific">Apolygus lucorum</name>
    <name type="common">Small green plant bug</name>
    <name type="synonym">Lygocoris lucorum</name>
    <dbReference type="NCBI Taxonomy" id="248454"/>
    <lineage>
        <taxon>Eukaryota</taxon>
        <taxon>Metazoa</taxon>
        <taxon>Ecdysozoa</taxon>
        <taxon>Arthropoda</taxon>
        <taxon>Hexapoda</taxon>
        <taxon>Insecta</taxon>
        <taxon>Pterygota</taxon>
        <taxon>Neoptera</taxon>
        <taxon>Paraneoptera</taxon>
        <taxon>Hemiptera</taxon>
        <taxon>Heteroptera</taxon>
        <taxon>Panheteroptera</taxon>
        <taxon>Cimicomorpha</taxon>
        <taxon>Miridae</taxon>
        <taxon>Mirini</taxon>
        <taxon>Apolygus</taxon>
    </lineage>
</organism>
<evidence type="ECO:0000313" key="3">
    <source>
        <dbReference type="EMBL" id="KAF6204773.1"/>
    </source>
</evidence>
<accession>A0A8S9X730</accession>
<feature type="region of interest" description="Disordered" evidence="1">
    <location>
        <begin position="1"/>
        <end position="40"/>
    </location>
</feature>
<dbReference type="Proteomes" id="UP000466442">
    <property type="component" value="Linkage Group LG9"/>
</dbReference>
<feature type="domain" description="DUF7153" evidence="2">
    <location>
        <begin position="227"/>
        <end position="337"/>
    </location>
</feature>
<dbReference type="PANTHER" id="PTHR22198:SF1">
    <property type="entry name" value="FERM DOMAIN-CONTAINING PROTEIN"/>
    <property type="match status" value="1"/>
</dbReference>
<dbReference type="Pfam" id="PF23672">
    <property type="entry name" value="DUF7153"/>
    <property type="match status" value="1"/>
</dbReference>
<dbReference type="InterPro" id="IPR055577">
    <property type="entry name" value="DUF7153"/>
</dbReference>
<reference evidence="3" key="1">
    <citation type="journal article" date="2021" name="Mol. Ecol. Resour.">
        <title>Apolygus lucorum genome provides insights into omnivorousness and mesophyll feeding.</title>
        <authorList>
            <person name="Liu Y."/>
            <person name="Liu H."/>
            <person name="Wang H."/>
            <person name="Huang T."/>
            <person name="Liu B."/>
            <person name="Yang B."/>
            <person name="Yin L."/>
            <person name="Li B."/>
            <person name="Zhang Y."/>
            <person name="Zhang S."/>
            <person name="Jiang F."/>
            <person name="Zhang X."/>
            <person name="Ren Y."/>
            <person name="Wang B."/>
            <person name="Wang S."/>
            <person name="Lu Y."/>
            <person name="Wu K."/>
            <person name="Fan W."/>
            <person name="Wang G."/>
        </authorList>
    </citation>
    <scope>NUCLEOTIDE SEQUENCE</scope>
    <source>
        <strain evidence="3">12Hb</strain>
    </source>
</reference>
<dbReference type="PANTHER" id="PTHR22198">
    <property type="entry name" value="FERM DOMAIN-CONTAINING PROTEIN"/>
    <property type="match status" value="1"/>
</dbReference>
<dbReference type="EMBL" id="WIXP02000009">
    <property type="protein sequence ID" value="KAF6204773.1"/>
    <property type="molecule type" value="Genomic_DNA"/>
</dbReference>